<proteinExistence type="predicted"/>
<feature type="transmembrane region" description="Helical" evidence="1">
    <location>
        <begin position="96"/>
        <end position="116"/>
    </location>
</feature>
<name>A0A173MQA8_9BACT</name>
<dbReference type="STRING" id="477680.SAMN05421788_1011113"/>
<accession>A0A173MQA8</accession>
<gene>
    <name evidence="2" type="ORF">SAMN05421788_1011113</name>
</gene>
<organism evidence="2 3">
    <name type="scientific">Filimonas lacunae</name>
    <dbReference type="NCBI Taxonomy" id="477680"/>
    <lineage>
        <taxon>Bacteria</taxon>
        <taxon>Pseudomonadati</taxon>
        <taxon>Bacteroidota</taxon>
        <taxon>Chitinophagia</taxon>
        <taxon>Chitinophagales</taxon>
        <taxon>Chitinophagaceae</taxon>
        <taxon>Filimonas</taxon>
    </lineage>
</organism>
<keyword evidence="1" id="KW-0812">Transmembrane</keyword>
<evidence type="ECO:0000313" key="3">
    <source>
        <dbReference type="Proteomes" id="UP000186917"/>
    </source>
</evidence>
<dbReference type="AlphaFoldDB" id="A0A173MQA8"/>
<sequence>MIKQDAASRTIEAIHESVRTYLKQGLTNEQIIEKLKEENLEPYYIETVIDNIYKEYEDKKNLKNAILTGSILVIVGLVINMLSYRLSENMNSSAFLLFWGIVVTGIVTIIRGMILYRS</sequence>
<reference evidence="3" key="1">
    <citation type="submission" date="2017-01" db="EMBL/GenBank/DDBJ databases">
        <authorList>
            <person name="Varghese N."/>
            <person name="Submissions S."/>
        </authorList>
    </citation>
    <scope>NUCLEOTIDE SEQUENCE [LARGE SCALE GENOMIC DNA]</scope>
    <source>
        <strain evidence="3">DSM 21054</strain>
    </source>
</reference>
<dbReference type="RefSeq" id="WP_076376441.1">
    <property type="nucleotide sequence ID" value="NZ_AP017422.1"/>
</dbReference>
<dbReference type="Proteomes" id="UP000186917">
    <property type="component" value="Unassembled WGS sequence"/>
</dbReference>
<keyword evidence="1" id="KW-1133">Transmembrane helix</keyword>
<keyword evidence="3" id="KW-1185">Reference proteome</keyword>
<dbReference type="EMBL" id="FTOR01000001">
    <property type="protein sequence ID" value="SIS77072.1"/>
    <property type="molecule type" value="Genomic_DNA"/>
</dbReference>
<protein>
    <recommendedName>
        <fullName evidence="4">2TM domain-containing protein</fullName>
    </recommendedName>
</protein>
<dbReference type="KEGG" id="fln:FLA_5729"/>
<evidence type="ECO:0000256" key="1">
    <source>
        <dbReference type="SAM" id="Phobius"/>
    </source>
</evidence>
<keyword evidence="1" id="KW-0472">Membrane</keyword>
<evidence type="ECO:0000313" key="2">
    <source>
        <dbReference type="EMBL" id="SIS77072.1"/>
    </source>
</evidence>
<feature type="transmembrane region" description="Helical" evidence="1">
    <location>
        <begin position="64"/>
        <end position="84"/>
    </location>
</feature>
<evidence type="ECO:0008006" key="4">
    <source>
        <dbReference type="Google" id="ProtNLM"/>
    </source>
</evidence>